<dbReference type="Pfam" id="PF00672">
    <property type="entry name" value="HAMP"/>
    <property type="match status" value="1"/>
</dbReference>
<dbReference type="EC" id="2.7.13.3" evidence="8"/>
<dbReference type="SUPFAM" id="SSF53850">
    <property type="entry name" value="Periplasmic binding protein-like II"/>
    <property type="match status" value="1"/>
</dbReference>
<evidence type="ECO:0000256" key="1">
    <source>
        <dbReference type="ARBA" id="ARBA00004370"/>
    </source>
</evidence>
<evidence type="ECO:0000256" key="6">
    <source>
        <dbReference type="SAM" id="Phobius"/>
    </source>
</evidence>
<dbReference type="SMART" id="SM00304">
    <property type="entry name" value="HAMP"/>
    <property type="match status" value="1"/>
</dbReference>
<feature type="domain" description="HAMP" evidence="7">
    <location>
        <begin position="675"/>
        <end position="727"/>
    </location>
</feature>
<dbReference type="InterPro" id="IPR010559">
    <property type="entry name" value="Sig_transdc_His_kin_internal"/>
</dbReference>
<dbReference type="PROSITE" id="PS50885">
    <property type="entry name" value="HAMP"/>
    <property type="match status" value="1"/>
</dbReference>
<evidence type="ECO:0000313" key="8">
    <source>
        <dbReference type="EMBL" id="VYS85568.1"/>
    </source>
</evidence>
<dbReference type="InterPro" id="IPR003594">
    <property type="entry name" value="HATPase_dom"/>
</dbReference>
<keyword evidence="3 8" id="KW-0808">Transferase</keyword>
<keyword evidence="5" id="KW-0175">Coiled coil</keyword>
<keyword evidence="4 8" id="KW-0418">Kinase</keyword>
<keyword evidence="2" id="KW-0597">Phosphoprotein</keyword>
<dbReference type="Gene3D" id="6.10.340.10">
    <property type="match status" value="1"/>
</dbReference>
<feature type="transmembrane region" description="Helical" evidence="6">
    <location>
        <begin position="383"/>
        <end position="406"/>
    </location>
</feature>
<comment type="subcellular location">
    <subcellularLocation>
        <location evidence="1">Membrane</location>
    </subcellularLocation>
</comment>
<feature type="coiled-coil region" evidence="5">
    <location>
        <begin position="419"/>
        <end position="446"/>
    </location>
</feature>
<dbReference type="EMBL" id="CACRTF010000006">
    <property type="protein sequence ID" value="VYS85568.1"/>
    <property type="molecule type" value="Genomic_DNA"/>
</dbReference>
<dbReference type="CDD" id="cd13546">
    <property type="entry name" value="PBP2_BitB"/>
    <property type="match status" value="1"/>
</dbReference>
<gene>
    <name evidence="8" type="primary">yehU_3</name>
    <name evidence="8" type="ORF">CBLFYP116_00916</name>
</gene>
<evidence type="ECO:0000259" key="7">
    <source>
        <dbReference type="PROSITE" id="PS50885"/>
    </source>
</evidence>
<evidence type="ECO:0000256" key="5">
    <source>
        <dbReference type="SAM" id="Coils"/>
    </source>
</evidence>
<dbReference type="GO" id="GO:0016020">
    <property type="term" value="C:membrane"/>
    <property type="evidence" value="ECO:0007669"/>
    <property type="project" value="UniProtKB-SubCell"/>
</dbReference>
<dbReference type="Pfam" id="PF02518">
    <property type="entry name" value="HATPase_c"/>
    <property type="match status" value="1"/>
</dbReference>
<evidence type="ECO:0000256" key="3">
    <source>
        <dbReference type="ARBA" id="ARBA00022679"/>
    </source>
</evidence>
<dbReference type="CDD" id="cd06225">
    <property type="entry name" value="HAMP"/>
    <property type="match status" value="1"/>
</dbReference>
<dbReference type="GO" id="GO:0000155">
    <property type="term" value="F:phosphorelay sensor kinase activity"/>
    <property type="evidence" value="ECO:0007669"/>
    <property type="project" value="InterPro"/>
</dbReference>
<dbReference type="SUPFAM" id="SSF55874">
    <property type="entry name" value="ATPase domain of HSP90 chaperone/DNA topoisomerase II/histidine kinase"/>
    <property type="match status" value="1"/>
</dbReference>
<dbReference type="Pfam" id="PF13343">
    <property type="entry name" value="SBP_bac_6"/>
    <property type="match status" value="1"/>
</dbReference>
<keyword evidence="6" id="KW-1133">Transmembrane helix</keyword>
<organism evidence="8">
    <name type="scientific">Enterocloster bolteae</name>
    <dbReference type="NCBI Taxonomy" id="208479"/>
    <lineage>
        <taxon>Bacteria</taxon>
        <taxon>Bacillati</taxon>
        <taxon>Bacillota</taxon>
        <taxon>Clostridia</taxon>
        <taxon>Lachnospirales</taxon>
        <taxon>Lachnospiraceae</taxon>
        <taxon>Enterocloster</taxon>
    </lineage>
</organism>
<dbReference type="Gene3D" id="3.40.190.10">
    <property type="entry name" value="Periplasmic binding protein-like II"/>
    <property type="match status" value="2"/>
</dbReference>
<dbReference type="Pfam" id="PF06580">
    <property type="entry name" value="His_kinase"/>
    <property type="match status" value="1"/>
</dbReference>
<name>A0A6N2RYG5_9FIRM</name>
<dbReference type="AlphaFoldDB" id="A0A6N2RYG5"/>
<proteinExistence type="predicted"/>
<evidence type="ECO:0000256" key="4">
    <source>
        <dbReference type="ARBA" id="ARBA00022777"/>
    </source>
</evidence>
<accession>A0A6N2RYG5</accession>
<dbReference type="Gene3D" id="3.30.565.10">
    <property type="entry name" value="Histidine kinase-like ATPase, C-terminal domain"/>
    <property type="match status" value="1"/>
</dbReference>
<reference evidence="8" key="1">
    <citation type="submission" date="2019-11" db="EMBL/GenBank/DDBJ databases">
        <authorList>
            <person name="Feng L."/>
        </authorList>
    </citation>
    <scope>NUCLEOTIDE SEQUENCE</scope>
    <source>
        <strain evidence="8">CbolteaeLFYP116</strain>
    </source>
</reference>
<dbReference type="SUPFAM" id="SSF158472">
    <property type="entry name" value="HAMP domain-like"/>
    <property type="match status" value="1"/>
</dbReference>
<keyword evidence="6" id="KW-0812">Transmembrane</keyword>
<protein>
    <submittedName>
        <fullName evidence="8">Sensor histidine kinase YehU</fullName>
        <ecNumber evidence="8">2.7.13.3</ecNumber>
    </submittedName>
</protein>
<dbReference type="PANTHER" id="PTHR34220:SF7">
    <property type="entry name" value="SENSOR HISTIDINE KINASE YPDA"/>
    <property type="match status" value="1"/>
</dbReference>
<sequence>MKKTVMGMKAAVKGKKGNVKGIKGAAWGKRDIAFCALCFLCTAALSSCQSGPQTAPMPAVPDLVLYTAQEEEIYEPIIKEFEERTNLMVKVERGSSEEMTGRLENEEEKPDWDVVFGVGIETLEQTKEHWQVYKSPEAAFITDSFQCEDNRWTSFSALPLVIMYNTNVVTYRELPVGWNSLLEPRWKGRIAFVDPRRSDVYSAALVTAVHTWEKKGDYLERFMENLEYGTLDSMQEVNAGILDGRYSLGVTMEESAQALLSEGADVDYIYPQEGTTALPDGTAIVKGCANPDAARQFLDFTVSRDTQRILVSDLNRRSVRGDVPPLPGLSPIGRLPLIEMDLEELSREKKDVLARWNSILSRRNAGGGHEMIWYRRLSFKTRVFLGCLLVALVPLTFSSVVMMRLFTASINRQITVDGNQQLEEVRERFTQLLENCQKACETLTEDGSAAWVMIDNKTIEFQKDLYLSMYQAVQEIYSHAQFSIYDAGGKLRFTTDTAPKSSRLPVNWGLLNKASGEQGITYYRTDPYLPSSGSDVLMQGAFSLESTHGARTGYVVLDFTRENFDNLLNGFYSSGDTLLVLDSHQKPLYCSRPEYGEREISDIIGHTISGQGGTEKKGVYTRYLWTREPSQGFYILLRCSAPISAPAVRTMGTVSLALSGLGLVLCLIISGALSRSIGQPVSLLDKAMANVKKGDLSIRIRTNRQDELGRLTESFNQMTGDLQKYLDDTVQKQKDLNKTTLKLYQTQLNPHFLYNTLDSIKWNARINQVPEIAVLAENLAVILRKSISSRPFITLREELETIESYVEIQKIRFTGRFLYETEIPDQLEDCMVPKMILQPLVENAIIHGLDGCGHGYICIYAFQKEGILNISVTDNGCGMSREMEDWINSDAPAKRDGHLGLYNVINILKIYYGQEYGVKAAVTEDGTTITLRLPVQKEVPDV</sequence>
<dbReference type="InterPro" id="IPR050640">
    <property type="entry name" value="Bact_2-comp_sensor_kinase"/>
</dbReference>
<dbReference type="InterPro" id="IPR003660">
    <property type="entry name" value="HAMP_dom"/>
</dbReference>
<evidence type="ECO:0000256" key="2">
    <source>
        <dbReference type="ARBA" id="ARBA00022553"/>
    </source>
</evidence>
<keyword evidence="6" id="KW-0472">Membrane</keyword>
<dbReference type="InterPro" id="IPR036890">
    <property type="entry name" value="HATPase_C_sf"/>
</dbReference>
<dbReference type="PANTHER" id="PTHR34220">
    <property type="entry name" value="SENSOR HISTIDINE KINASE YPDA"/>
    <property type="match status" value="1"/>
</dbReference>
<dbReference type="SMART" id="SM00387">
    <property type="entry name" value="HATPase_c"/>
    <property type="match status" value="1"/>
</dbReference>